<protein>
    <submittedName>
        <fullName evidence="2">Uncharacterized protein</fullName>
    </submittedName>
</protein>
<name>A0A0L7LF77_OPEBR</name>
<evidence type="ECO:0000313" key="2">
    <source>
        <dbReference type="EMBL" id="KOB73851.1"/>
    </source>
</evidence>
<keyword evidence="3" id="KW-1185">Reference proteome</keyword>
<evidence type="ECO:0000256" key="1">
    <source>
        <dbReference type="SAM" id="MobiDB-lite"/>
    </source>
</evidence>
<feature type="compositionally biased region" description="Acidic residues" evidence="1">
    <location>
        <begin position="234"/>
        <end position="243"/>
    </location>
</feature>
<dbReference type="EMBL" id="JTDY01001442">
    <property type="protein sequence ID" value="KOB73851.1"/>
    <property type="molecule type" value="Genomic_DNA"/>
</dbReference>
<sequence>MDKPARYKSKNKKPAAKPKTTKKKKQSDGPTCSMFLVEMSRKLAAKRKQEEESSENIVQTIINSLTNALPVIFSKKPSEINESHIKMETLQKLAPELMPNDKLAIPNSHAIEPDNAEELIMQEVATTSDKMSFKMPKMPVVNSEVLKVAVEKRKKHFMHDVSINTNEERDMASELAKHVNTLKKISLIAEEFNKKTAKNLKEIVDSVQEELLKKLEEINAEQKTAAQATQAQEEINEDSESSE</sequence>
<organism evidence="2 3">
    <name type="scientific">Operophtera brumata</name>
    <name type="common">Winter moth</name>
    <name type="synonym">Phalaena brumata</name>
    <dbReference type="NCBI Taxonomy" id="104452"/>
    <lineage>
        <taxon>Eukaryota</taxon>
        <taxon>Metazoa</taxon>
        <taxon>Ecdysozoa</taxon>
        <taxon>Arthropoda</taxon>
        <taxon>Hexapoda</taxon>
        <taxon>Insecta</taxon>
        <taxon>Pterygota</taxon>
        <taxon>Neoptera</taxon>
        <taxon>Endopterygota</taxon>
        <taxon>Lepidoptera</taxon>
        <taxon>Glossata</taxon>
        <taxon>Ditrysia</taxon>
        <taxon>Geometroidea</taxon>
        <taxon>Geometridae</taxon>
        <taxon>Larentiinae</taxon>
        <taxon>Operophtera</taxon>
    </lineage>
</organism>
<accession>A0A0L7LF77</accession>
<feature type="compositionally biased region" description="Low complexity" evidence="1">
    <location>
        <begin position="222"/>
        <end position="233"/>
    </location>
</feature>
<feature type="region of interest" description="Disordered" evidence="1">
    <location>
        <begin position="1"/>
        <end position="32"/>
    </location>
</feature>
<comment type="caution">
    <text evidence="2">The sequence shown here is derived from an EMBL/GenBank/DDBJ whole genome shotgun (WGS) entry which is preliminary data.</text>
</comment>
<proteinExistence type="predicted"/>
<feature type="compositionally biased region" description="Basic residues" evidence="1">
    <location>
        <begin position="1"/>
        <end position="25"/>
    </location>
</feature>
<dbReference type="AlphaFoldDB" id="A0A0L7LF77"/>
<reference evidence="2 3" key="1">
    <citation type="journal article" date="2015" name="Genome Biol. Evol.">
        <title>The genome of winter moth (Operophtera brumata) provides a genomic perspective on sexual dimorphism and phenology.</title>
        <authorList>
            <person name="Derks M.F."/>
            <person name="Smit S."/>
            <person name="Salis L."/>
            <person name="Schijlen E."/>
            <person name="Bossers A."/>
            <person name="Mateman C."/>
            <person name="Pijl A.S."/>
            <person name="de Ridder D."/>
            <person name="Groenen M.A."/>
            <person name="Visser M.E."/>
            <person name="Megens H.J."/>
        </authorList>
    </citation>
    <scope>NUCLEOTIDE SEQUENCE [LARGE SCALE GENOMIC DNA]</scope>
    <source>
        <strain evidence="2">WM2013NL</strain>
        <tissue evidence="2">Head and thorax</tissue>
    </source>
</reference>
<gene>
    <name evidence="2" type="ORF">OBRU01_09969</name>
</gene>
<feature type="region of interest" description="Disordered" evidence="1">
    <location>
        <begin position="222"/>
        <end position="243"/>
    </location>
</feature>
<dbReference type="Proteomes" id="UP000037510">
    <property type="component" value="Unassembled WGS sequence"/>
</dbReference>
<evidence type="ECO:0000313" key="3">
    <source>
        <dbReference type="Proteomes" id="UP000037510"/>
    </source>
</evidence>